<sequence length="1104" mass="127631">MWFESQNCAMMGLQATTGKRKLEAATAPGDSSPAKNGRWDAEDCIARLQAVAVPSDTWRTPTPSLAATLLSNDDFDDDDEFEDELSDDDRCSSHPEPARYSSPHHHHHQQQQQTQQQQSYLRYSNDYWQYYQPPQQTIRCEENGKSYLELGAAPPVRTRCCDGRTRWCHVPCYRQRRLAVLNLSMCKLARFRQCSDPSLRRSVLICNTLRKLEREMESEPPEPCYPTMPEMTPPSRLSPVPEVSSYEQSLREMTSSSGRATPFPQTNTPDTDSGIGDDETTRPINWGSVLSLTSQTDLESLNNNELYAELGLTSDPEYNKDPIVAPSRNENEWDGFMHVLVGGSSIERICTTLGRFFHNMGSRGNFNAHKKHKRKQSKFERPRKTYSLYGNKKRDKHTKQIKRKAAREAPEANSTSKKSKQEETFQQPQEAVSSESEEELDYIAQLQSTFTNLRKDNKAIESSDETEESDIEENQNVGENNTDQNIDQEDFDNTDDDSIAEDNLHTSDDEISDALDPFAAHLFYELHENFLQSVQPTFANIQTFNEEWPHVGNLVIQLPQFTGQRQGKKQDTILEEKQYAAAGQIPKRISPNKDTLEKLFIKTQIIDNIARSNISLINKDKAVPLTALQSELFSVINNYQDLYYPQRTFDNCEEIRYVYCLHAINHILKTRTKVVHHNVRLSNKDDVPEDFRDQGLVRPKVLIIVPFKNAAYKIIQFLINILITEDKGNVINKNRFLEDFTGNELSMPKKNPKPEDYELTFAGNSSDDFKIGITVTKKSLKLYADFYSSDIIISSPLGLRYTIGAEGEPERDYDFLASIELLIFDQMEIFLMQNWDHVLHIMKHMHLQPKESHGTDFARVRTWSLNGWAKYYRQTLIFSSLVLPEINSIFNKYCFNYAGKVKVIQKIQQGSIRQVYVQLPHVYQKINADNVEHSIDTRFAYFTRKIVPLQRDPLMKQTLIYISSYFDYVKIRNYFKKEDISFVQICEYSKDAKIARARDMFFHGDAHFMLYTERHHFFNRIKIKGIRHLVFYQPPNFPNFYYEICNFMQEANMNKKIGNMSNMTVTVLYTKYDAQQLAAIVGTDRAGKMLQSEKHVHMLVTDGS</sequence>
<dbReference type="Proteomes" id="UP001458880">
    <property type="component" value="Unassembled WGS sequence"/>
</dbReference>
<feature type="compositionally biased region" description="Acidic residues" evidence="4">
    <location>
        <begin position="462"/>
        <end position="473"/>
    </location>
</feature>
<dbReference type="GO" id="GO:0032040">
    <property type="term" value="C:small-subunit processome"/>
    <property type="evidence" value="ECO:0007669"/>
    <property type="project" value="TreeGrafter"/>
</dbReference>
<feature type="region of interest" description="Disordered" evidence="4">
    <location>
        <begin position="361"/>
        <end position="439"/>
    </location>
</feature>
<dbReference type="GO" id="GO:0000462">
    <property type="term" value="P:maturation of SSU-rRNA from tricistronic rRNA transcript (SSU-rRNA, 5.8S rRNA, LSU-rRNA)"/>
    <property type="evidence" value="ECO:0007669"/>
    <property type="project" value="TreeGrafter"/>
</dbReference>
<evidence type="ECO:0000313" key="7">
    <source>
        <dbReference type="Proteomes" id="UP001458880"/>
    </source>
</evidence>
<evidence type="ECO:0000256" key="1">
    <source>
        <dbReference type="ARBA" id="ARBA00004604"/>
    </source>
</evidence>
<reference evidence="6 7" key="1">
    <citation type="journal article" date="2024" name="BMC Genomics">
        <title>De novo assembly and annotation of Popillia japonica's genome with initial clues to its potential as an invasive pest.</title>
        <authorList>
            <person name="Cucini C."/>
            <person name="Boschi S."/>
            <person name="Funari R."/>
            <person name="Cardaioli E."/>
            <person name="Iannotti N."/>
            <person name="Marturano G."/>
            <person name="Paoli F."/>
            <person name="Bruttini M."/>
            <person name="Carapelli A."/>
            <person name="Frati F."/>
            <person name="Nardi F."/>
        </authorList>
    </citation>
    <scope>NUCLEOTIDE SEQUENCE [LARGE SCALE GENOMIC DNA]</scope>
    <source>
        <strain evidence="6">DMR45628</strain>
    </source>
</reference>
<dbReference type="Pfam" id="PF06031">
    <property type="entry name" value="SERTA"/>
    <property type="match status" value="1"/>
</dbReference>
<feature type="domain" description="SERTA" evidence="5">
    <location>
        <begin position="173"/>
        <end position="220"/>
    </location>
</feature>
<evidence type="ECO:0000259" key="5">
    <source>
        <dbReference type="PROSITE" id="PS51053"/>
    </source>
</evidence>
<dbReference type="PANTHER" id="PTHR12933:SF0">
    <property type="entry name" value="U3 SMALL NUCLEOLAR RNA-ASSOCIATED PROTEIN 25 HOMOLOG"/>
    <property type="match status" value="1"/>
</dbReference>
<dbReference type="InterPro" id="IPR010678">
    <property type="entry name" value="UTP25"/>
</dbReference>
<evidence type="ECO:0000256" key="4">
    <source>
        <dbReference type="SAM" id="MobiDB-lite"/>
    </source>
</evidence>
<dbReference type="InterPro" id="IPR053939">
    <property type="entry name" value="UTP25_C"/>
</dbReference>
<comment type="caution">
    <text evidence="6">The sequence shown here is derived from an EMBL/GenBank/DDBJ whole genome shotgun (WGS) entry which is preliminary data.</text>
</comment>
<name>A0AAW1JYI7_POPJA</name>
<dbReference type="Pfam" id="PF06862">
    <property type="entry name" value="Utp25_C"/>
    <property type="match status" value="1"/>
</dbReference>
<comment type="similarity">
    <text evidence="2">Belongs to the UTP25 family.</text>
</comment>
<accession>A0AAW1JYI7</accession>
<dbReference type="EMBL" id="JASPKY010000312">
    <property type="protein sequence ID" value="KAK9709307.1"/>
    <property type="molecule type" value="Genomic_DNA"/>
</dbReference>
<protein>
    <submittedName>
        <fullName evidence="6">SERTA motif</fullName>
    </submittedName>
</protein>
<feature type="region of interest" description="Disordered" evidence="4">
    <location>
        <begin position="69"/>
        <end position="118"/>
    </location>
</feature>
<dbReference type="GO" id="GO:0019843">
    <property type="term" value="F:rRNA binding"/>
    <property type="evidence" value="ECO:0007669"/>
    <property type="project" value="TreeGrafter"/>
</dbReference>
<dbReference type="Pfam" id="PF22916">
    <property type="entry name" value="UTP25_NTPase-like"/>
    <property type="match status" value="1"/>
</dbReference>
<feature type="region of interest" description="Disordered" evidence="4">
    <location>
        <begin position="217"/>
        <end position="283"/>
    </location>
</feature>
<feature type="compositionally biased region" description="Polar residues" evidence="4">
    <location>
        <begin position="474"/>
        <end position="485"/>
    </location>
</feature>
<dbReference type="PANTHER" id="PTHR12933">
    <property type="entry name" value="ORF PROTEIN-RELATED"/>
    <property type="match status" value="1"/>
</dbReference>
<dbReference type="InterPro" id="IPR053940">
    <property type="entry name" value="UTP25_NTPase-like"/>
</dbReference>
<dbReference type="GO" id="GO:0034511">
    <property type="term" value="F:U3 snoRNA binding"/>
    <property type="evidence" value="ECO:0007669"/>
    <property type="project" value="InterPro"/>
</dbReference>
<feature type="compositionally biased region" description="Basic residues" evidence="4">
    <location>
        <begin position="391"/>
        <end position="405"/>
    </location>
</feature>
<dbReference type="InterPro" id="IPR009263">
    <property type="entry name" value="SERTA_dom"/>
</dbReference>
<evidence type="ECO:0000256" key="2">
    <source>
        <dbReference type="ARBA" id="ARBA00009223"/>
    </source>
</evidence>
<feature type="compositionally biased region" description="Polar residues" evidence="4">
    <location>
        <begin position="424"/>
        <end position="434"/>
    </location>
</feature>
<feature type="compositionally biased region" description="Acidic residues" evidence="4">
    <location>
        <begin position="73"/>
        <end position="87"/>
    </location>
</feature>
<gene>
    <name evidence="6" type="ORF">QE152_g26703</name>
</gene>
<evidence type="ECO:0000256" key="3">
    <source>
        <dbReference type="ARBA" id="ARBA00023242"/>
    </source>
</evidence>
<feature type="compositionally biased region" description="Basic and acidic residues" evidence="4">
    <location>
        <begin position="88"/>
        <end position="97"/>
    </location>
</feature>
<dbReference type="PROSITE" id="PS51053">
    <property type="entry name" value="SERTA"/>
    <property type="match status" value="1"/>
</dbReference>
<keyword evidence="7" id="KW-1185">Reference proteome</keyword>
<feature type="region of interest" description="Disordered" evidence="4">
    <location>
        <begin position="455"/>
        <end position="503"/>
    </location>
</feature>
<dbReference type="AlphaFoldDB" id="A0AAW1JYI7"/>
<comment type="subcellular location">
    <subcellularLocation>
        <location evidence="1">Nucleus</location>
        <location evidence="1">Nucleolus</location>
    </subcellularLocation>
</comment>
<evidence type="ECO:0000313" key="6">
    <source>
        <dbReference type="EMBL" id="KAK9709307.1"/>
    </source>
</evidence>
<proteinExistence type="inferred from homology"/>
<organism evidence="6 7">
    <name type="scientific">Popillia japonica</name>
    <name type="common">Japanese beetle</name>
    <dbReference type="NCBI Taxonomy" id="7064"/>
    <lineage>
        <taxon>Eukaryota</taxon>
        <taxon>Metazoa</taxon>
        <taxon>Ecdysozoa</taxon>
        <taxon>Arthropoda</taxon>
        <taxon>Hexapoda</taxon>
        <taxon>Insecta</taxon>
        <taxon>Pterygota</taxon>
        <taxon>Neoptera</taxon>
        <taxon>Endopterygota</taxon>
        <taxon>Coleoptera</taxon>
        <taxon>Polyphaga</taxon>
        <taxon>Scarabaeiformia</taxon>
        <taxon>Scarabaeidae</taxon>
        <taxon>Rutelinae</taxon>
        <taxon>Popillia</taxon>
    </lineage>
</organism>
<feature type="compositionally biased region" description="Acidic residues" evidence="4">
    <location>
        <begin position="486"/>
        <end position="500"/>
    </location>
</feature>
<keyword evidence="3" id="KW-0539">Nucleus</keyword>
<feature type="compositionally biased region" description="Polar residues" evidence="4">
    <location>
        <begin position="245"/>
        <end position="271"/>
    </location>
</feature>